<feature type="domain" description="PRC-barrel" evidence="2">
    <location>
        <begin position="30"/>
        <end position="82"/>
    </location>
</feature>
<evidence type="ECO:0000259" key="2">
    <source>
        <dbReference type="Pfam" id="PF05239"/>
    </source>
</evidence>
<dbReference type="PANTHER" id="PTHR36505">
    <property type="entry name" value="BLR1072 PROTEIN"/>
    <property type="match status" value="1"/>
</dbReference>
<sequence>MFRPIMIAAVAATATPALAQDMSLDIAQLRSVDDANVVNAAGDKLGEIEDVLVGADGKPVAYVVDTGGFLDIGDEDVVVSIDALQWQGGQYVSDMTEEQLEALPKWDD</sequence>
<keyword evidence="1" id="KW-0732">Signal</keyword>
<dbReference type="PANTHER" id="PTHR36505:SF1">
    <property type="entry name" value="BLR1072 PROTEIN"/>
    <property type="match status" value="1"/>
</dbReference>
<dbReference type="STRING" id="573024.SAMN05216208_1910"/>
<accession>A0A1N7EGA7</accession>
<proteinExistence type="predicted"/>
<dbReference type="RefSeq" id="WP_076530236.1">
    <property type="nucleotide sequence ID" value="NZ_CANNEL010000002.1"/>
</dbReference>
<feature type="signal peptide" evidence="1">
    <location>
        <begin position="1"/>
        <end position="19"/>
    </location>
</feature>
<name>A0A1N7EGA7_9RHOB</name>
<dbReference type="Pfam" id="PF05239">
    <property type="entry name" value="PRC"/>
    <property type="match status" value="1"/>
</dbReference>
<evidence type="ECO:0000313" key="4">
    <source>
        <dbReference type="Proteomes" id="UP000186019"/>
    </source>
</evidence>
<dbReference type="InterPro" id="IPR011033">
    <property type="entry name" value="PRC_barrel-like_sf"/>
</dbReference>
<gene>
    <name evidence="3" type="ORF">SAMN05421666_0224</name>
</gene>
<keyword evidence="4" id="KW-1185">Reference proteome</keyword>
<feature type="chain" id="PRO_5009941352" evidence="1">
    <location>
        <begin position="20"/>
        <end position="108"/>
    </location>
</feature>
<dbReference type="Proteomes" id="UP000186019">
    <property type="component" value="Unassembled WGS sequence"/>
</dbReference>
<protein>
    <submittedName>
        <fullName evidence="3">PRC-barrel domain-containing protein</fullName>
    </submittedName>
</protein>
<evidence type="ECO:0000313" key="3">
    <source>
        <dbReference type="EMBL" id="SIR87131.1"/>
    </source>
</evidence>
<dbReference type="OrthoDB" id="6158291at2"/>
<reference evidence="3 4" key="1">
    <citation type="submission" date="2017-01" db="EMBL/GenBank/DDBJ databases">
        <authorList>
            <person name="Mah S.A."/>
            <person name="Swanson W.J."/>
            <person name="Moy G.W."/>
            <person name="Vacquier V.D."/>
        </authorList>
    </citation>
    <scope>NUCLEOTIDE SEQUENCE [LARGE SCALE GENOMIC DNA]</scope>
    <source>
        <strain evidence="3 4">DSM 29590</strain>
    </source>
</reference>
<dbReference type="EMBL" id="FTNV01000001">
    <property type="protein sequence ID" value="SIR87131.1"/>
    <property type="molecule type" value="Genomic_DNA"/>
</dbReference>
<dbReference type="SUPFAM" id="SSF50346">
    <property type="entry name" value="PRC-barrel domain"/>
    <property type="match status" value="1"/>
</dbReference>
<organism evidence="3 4">
    <name type="scientific">Roseovarius nanhaiticus</name>
    <dbReference type="NCBI Taxonomy" id="573024"/>
    <lineage>
        <taxon>Bacteria</taxon>
        <taxon>Pseudomonadati</taxon>
        <taxon>Pseudomonadota</taxon>
        <taxon>Alphaproteobacteria</taxon>
        <taxon>Rhodobacterales</taxon>
        <taxon>Roseobacteraceae</taxon>
        <taxon>Roseovarius</taxon>
    </lineage>
</organism>
<evidence type="ECO:0000256" key="1">
    <source>
        <dbReference type="SAM" id="SignalP"/>
    </source>
</evidence>
<dbReference type="Gene3D" id="2.30.30.240">
    <property type="entry name" value="PRC-barrel domain"/>
    <property type="match status" value="1"/>
</dbReference>
<dbReference type="InterPro" id="IPR027275">
    <property type="entry name" value="PRC-brl_dom"/>
</dbReference>
<dbReference type="AlphaFoldDB" id="A0A1N7EGA7"/>